<dbReference type="InterPro" id="IPR035423">
    <property type="entry name" value="M60-like_N"/>
</dbReference>
<dbReference type="InterPro" id="IPR013783">
    <property type="entry name" value="Ig-like_fold"/>
</dbReference>
<dbReference type="PANTHER" id="PTHR15730">
    <property type="entry name" value="EXPERIMENTAL AUTOIMMUNE PROSTATITIS ANTIGEN 2-RELATED"/>
    <property type="match status" value="1"/>
</dbReference>
<dbReference type="RefSeq" id="WP_244722866.1">
    <property type="nucleotide sequence ID" value="NZ_JALIRP010000002.1"/>
</dbReference>
<comment type="caution">
    <text evidence="3">The sequence shown here is derived from an EMBL/GenBank/DDBJ whole genome shotgun (WGS) entry which is preliminary data.</text>
</comment>
<keyword evidence="1" id="KW-0732">Signal</keyword>
<dbReference type="InterPro" id="IPR031161">
    <property type="entry name" value="Peptidase_M60_dom"/>
</dbReference>
<dbReference type="SMART" id="SM00635">
    <property type="entry name" value="BID_2"/>
    <property type="match status" value="1"/>
</dbReference>
<dbReference type="InterPro" id="IPR003343">
    <property type="entry name" value="Big_2"/>
</dbReference>
<evidence type="ECO:0000256" key="1">
    <source>
        <dbReference type="SAM" id="SignalP"/>
    </source>
</evidence>
<dbReference type="SUPFAM" id="SSF49373">
    <property type="entry name" value="Invasin/intimin cell-adhesion fragments"/>
    <property type="match status" value="1"/>
</dbReference>
<dbReference type="Pfam" id="PF17291">
    <property type="entry name" value="M60-like_N"/>
    <property type="match status" value="1"/>
</dbReference>
<gene>
    <name evidence="3" type="ORF">MUG84_07620</name>
</gene>
<dbReference type="Gene3D" id="2.60.40.10">
    <property type="entry name" value="Immunoglobulins"/>
    <property type="match status" value="1"/>
</dbReference>
<proteinExistence type="predicted"/>
<evidence type="ECO:0000313" key="4">
    <source>
        <dbReference type="Proteomes" id="UP001139347"/>
    </source>
</evidence>
<keyword evidence="4" id="KW-1185">Reference proteome</keyword>
<name>A0A9X1WME8_9BACL</name>
<dbReference type="Gene3D" id="1.10.390.30">
    <property type="entry name" value="Peptidase M60, enhancin-like domain 3"/>
    <property type="match status" value="1"/>
</dbReference>
<dbReference type="EMBL" id="JALIRP010000002">
    <property type="protein sequence ID" value="MCJ8011618.1"/>
    <property type="molecule type" value="Genomic_DNA"/>
</dbReference>
<dbReference type="InterPro" id="IPR042279">
    <property type="entry name" value="Pep_M60_3"/>
</dbReference>
<evidence type="ECO:0000259" key="2">
    <source>
        <dbReference type="PROSITE" id="PS51723"/>
    </source>
</evidence>
<feature type="signal peptide" evidence="1">
    <location>
        <begin position="1"/>
        <end position="26"/>
    </location>
</feature>
<feature type="domain" description="Peptidase M60" evidence="2">
    <location>
        <begin position="431"/>
        <end position="747"/>
    </location>
</feature>
<dbReference type="AlphaFoldDB" id="A0A9X1WME8"/>
<reference evidence="3" key="1">
    <citation type="submission" date="2022-04" db="EMBL/GenBank/DDBJ databases">
        <title>Paenibacillus mangrovi sp. nov., a novel endophytic bacterium isolated from bark of Kandelia candel.</title>
        <authorList>
            <person name="Tuo L."/>
        </authorList>
    </citation>
    <scope>NUCLEOTIDE SEQUENCE</scope>
    <source>
        <strain evidence="3">KQZ6P-2</strain>
    </source>
</reference>
<evidence type="ECO:0000313" key="3">
    <source>
        <dbReference type="EMBL" id="MCJ8011618.1"/>
    </source>
</evidence>
<dbReference type="Pfam" id="PF02368">
    <property type="entry name" value="Big_2"/>
    <property type="match status" value="1"/>
</dbReference>
<dbReference type="InterPro" id="IPR008964">
    <property type="entry name" value="Invasin/intimin_cell_adhesion"/>
</dbReference>
<dbReference type="Gene3D" id="3.40.390.80">
    <property type="entry name" value="Peptidase M60, enhancin-like domain 2"/>
    <property type="match status" value="1"/>
</dbReference>
<dbReference type="InterPro" id="IPR051244">
    <property type="entry name" value="TCAF"/>
</dbReference>
<dbReference type="Pfam" id="PF13402">
    <property type="entry name" value="Peptidase_M60"/>
    <property type="match status" value="1"/>
</dbReference>
<organism evidence="3 4">
    <name type="scientific">Paenibacillus mangrovi</name>
    <dbReference type="NCBI Taxonomy" id="2931978"/>
    <lineage>
        <taxon>Bacteria</taxon>
        <taxon>Bacillati</taxon>
        <taxon>Bacillota</taxon>
        <taxon>Bacilli</taxon>
        <taxon>Bacillales</taxon>
        <taxon>Paenibacillaceae</taxon>
        <taxon>Paenibacillus</taxon>
    </lineage>
</organism>
<dbReference type="Gene3D" id="2.60.40.1080">
    <property type="match status" value="1"/>
</dbReference>
<dbReference type="Proteomes" id="UP001139347">
    <property type="component" value="Unassembled WGS sequence"/>
</dbReference>
<accession>A0A9X1WME8</accession>
<dbReference type="SMART" id="SM01276">
    <property type="entry name" value="M60-like"/>
    <property type="match status" value="1"/>
</dbReference>
<sequence>MKKRTLLSTVCALTVTTTLLQSAAYAADTAAQPVPYNVVLESAPVTSSPVSQRDFDVLYRDLDGIPTSEGSWVGGVAAIGETAFAVAAHPDTTPFIGASYYGTGRVLVAGDEAYFKLTTDQADKKGILARNIMHWMTEGLSKTYADALNGNGSISLITKTEDFEVPVGVPVNVVKVASWADKDASGSPLLDPAKNPVAYIDYQYVSEEERPLLEAYVRNGGRLIVTIKGWVLEQFAYVSLPDGRETASLNSDYPIQRLLNTFGLSLMNSVASSQGGTTPILTAELSNHYHTVKVMTEAKAVEAGTRSIDDVQIGFPGADTAMKLKVLSATLSGTFTALTPVSSIYETVHTDSAAIQQDTLPINPIVKPYSGALLPVVLDRIYRDPSGTKSPFADAFPGKVPDDAPVVNGKTIEVDYNYSTFDYLRMGYPPQNWISTGLYAPAGKEITVEVPAGTANLEVQIGAHTDSLSNLPLQQWVRAPLITRKMQLKPGTNKIANPYGGLVYIIPTKPDPGVKIQAKISGAVNAPYYIMGQTNLDDWKNTIRNYPAPWAELNSGRAIITVPTEYVRSLDNPDEVLKKWNEMIDGMDRLAGLSPDQDEPHRSPNLSFRYVGDAEISGGWLHAGYPIMFHVNGSAIDAVTVYGMEGLQGWGWWHETGHEYQQLAWTWGAVVEATVNIYSLYAQEMFGSGSRLNLLNSNGKSIYDLAFDFINSTDPNKDFNKDKYDGTKTNDVWNRLVMFKQLQLAYGWEFYTKMHKLYREIPEGKTLMDASDQEKVDLFVIKASEISGNNLLEFFDKWALKYTDAAKQKVLAMNLPKPAVPVWTLREAPNKLTGITLDKTELDLNLGSNKSAPLTATVSSLPDAGDVRKDVVWFTSNPSVATVDKNGVVTAVGEGKAKITASTWDAAYKTTAQVVVDNAPPVITSSTVTMSVYQTEPLQIGFTISDAGSGVQSSEVKLDGALAGNPLVIEPLTLAPGDHVIQVLATDKAGNRTESEFTLSVTLDIDHLDKVLTLAGGKGWITNEGVLNSLQAKVKQMQKQQLNGKEAAELLNALANEVTAQAGRKIVQPFADLLLADIAYLADKASH</sequence>
<feature type="chain" id="PRO_5040843915" evidence="1">
    <location>
        <begin position="27"/>
        <end position="1087"/>
    </location>
</feature>
<dbReference type="Gene3D" id="2.60.120.1250">
    <property type="entry name" value="Peptidase M60, enhancin-like domain 1"/>
    <property type="match status" value="1"/>
</dbReference>
<dbReference type="PANTHER" id="PTHR15730:SF5">
    <property type="entry name" value="SI:CH211-210B2.2-RELATED"/>
    <property type="match status" value="1"/>
</dbReference>
<dbReference type="PROSITE" id="PS51723">
    <property type="entry name" value="PEPTIDASE_M60"/>
    <property type="match status" value="1"/>
</dbReference>
<protein>
    <submittedName>
        <fullName evidence="3">M60 family metallopeptidase</fullName>
    </submittedName>
</protein>